<keyword evidence="4" id="KW-0963">Cytoplasm</keyword>
<dbReference type="GO" id="GO:0000176">
    <property type="term" value="C:nuclear exosome (RNase complex)"/>
    <property type="evidence" value="ECO:0007669"/>
    <property type="project" value="TreeGrafter"/>
</dbReference>
<dbReference type="GO" id="GO:0005730">
    <property type="term" value="C:nucleolus"/>
    <property type="evidence" value="ECO:0007669"/>
    <property type="project" value="UniProtKB-SubCell"/>
</dbReference>
<accession>A0A9P7EUG5</accession>
<evidence type="ECO:0000313" key="10">
    <source>
        <dbReference type="EMBL" id="KAG2089249.1"/>
    </source>
</evidence>
<sequence>MSSRIELLNAGLLRSDGRRPYELRTLAINFAPQGTADGSVTYSHGLTQVRVSVLGPHEPKQGTRRETFHDRATLNVEVQLAPFGVGERRRRGRSDKRLLELAASIKSTFEPVVQTHLYPRSTIDIFVHVLQLDGGLLPACINASTLALATAGIPLFDFVCAISGGVYGTQPLLDLTTVEENDVPSVVVGVMPRTGRVTLVQMETRLHMDRFEEVFRVACDAGKVLWSEMRDALRERTGDLVDKLEAGPGMVVAKETEETYD</sequence>
<dbReference type="PANTHER" id="PTHR11953">
    <property type="entry name" value="EXOSOME COMPLEX COMPONENT"/>
    <property type="match status" value="1"/>
</dbReference>
<dbReference type="InterPro" id="IPR020568">
    <property type="entry name" value="Ribosomal_Su5_D2-typ_SF"/>
</dbReference>
<dbReference type="FunFam" id="3.30.230.70:FF:000004">
    <property type="entry name" value="Exosome complex component Rrp41"/>
    <property type="match status" value="1"/>
</dbReference>
<reference evidence="10" key="1">
    <citation type="journal article" date="2020" name="New Phytol.">
        <title>Comparative genomics reveals dynamic genome evolution in host specialist ectomycorrhizal fungi.</title>
        <authorList>
            <person name="Lofgren L.A."/>
            <person name="Nguyen N.H."/>
            <person name="Vilgalys R."/>
            <person name="Ruytinx J."/>
            <person name="Liao H.L."/>
            <person name="Branco S."/>
            <person name="Kuo A."/>
            <person name="LaButti K."/>
            <person name="Lipzen A."/>
            <person name="Andreopoulos W."/>
            <person name="Pangilinan J."/>
            <person name="Riley R."/>
            <person name="Hundley H."/>
            <person name="Na H."/>
            <person name="Barry K."/>
            <person name="Grigoriev I.V."/>
            <person name="Stajich J.E."/>
            <person name="Kennedy P.G."/>
        </authorList>
    </citation>
    <scope>NUCLEOTIDE SEQUENCE</scope>
    <source>
        <strain evidence="10">FC423</strain>
    </source>
</reference>
<dbReference type="GO" id="GO:0071051">
    <property type="term" value="P:poly(A)-dependent snoRNA 3'-end processing"/>
    <property type="evidence" value="ECO:0007669"/>
    <property type="project" value="TreeGrafter"/>
</dbReference>
<comment type="subcellular location">
    <subcellularLocation>
        <location evidence="1">Cytoplasm</location>
    </subcellularLocation>
    <subcellularLocation>
        <location evidence="2">Nucleus</location>
        <location evidence="2">Nucleolus</location>
    </subcellularLocation>
</comment>
<gene>
    <name evidence="10" type="ORF">F5147DRAFT_726222</name>
</gene>
<name>A0A9P7EUG5_9AGAM</name>
<dbReference type="GO" id="GO:0034475">
    <property type="term" value="P:U4 snRNA 3'-end processing"/>
    <property type="evidence" value="ECO:0007669"/>
    <property type="project" value="TreeGrafter"/>
</dbReference>
<dbReference type="Pfam" id="PF01138">
    <property type="entry name" value="RNase_PH"/>
    <property type="match status" value="1"/>
</dbReference>
<dbReference type="Proteomes" id="UP000823399">
    <property type="component" value="Unassembled WGS sequence"/>
</dbReference>
<dbReference type="InterPro" id="IPR001247">
    <property type="entry name" value="ExoRNase_PH_dom1"/>
</dbReference>
<comment type="similarity">
    <text evidence="3">Belongs to the RNase PH family.</text>
</comment>
<dbReference type="Gene3D" id="3.30.230.70">
    <property type="entry name" value="GHMP Kinase, N-terminal domain"/>
    <property type="match status" value="1"/>
</dbReference>
<dbReference type="GO" id="GO:0016075">
    <property type="term" value="P:rRNA catabolic process"/>
    <property type="evidence" value="ECO:0007669"/>
    <property type="project" value="TreeGrafter"/>
</dbReference>
<comment type="subunit">
    <text evidence="6">Component of the RNA exosome complex. Specifically part of the catalytically inactive RNA exosome core complex (Exo-9) which may associate with the catalytic subunits RRP6 and DIS3 in cytoplasmic- and nuclear-specific RNA exosome complex forms. Exo-9 is formed by a hexameric base ring of RNase PH domain-containing subunits and a cap ring consisting of CSL4, RRP4 and RRP40.</text>
</comment>
<dbReference type="InterPro" id="IPR027408">
    <property type="entry name" value="PNPase/RNase_PH_dom_sf"/>
</dbReference>
<protein>
    <recommendedName>
        <fullName evidence="7">Ribosomal RNA-processing protein 41</fullName>
    </recommendedName>
</protein>
<dbReference type="GO" id="GO:0000177">
    <property type="term" value="C:cytoplasmic exosome (RNase complex)"/>
    <property type="evidence" value="ECO:0007669"/>
    <property type="project" value="TreeGrafter"/>
</dbReference>
<evidence type="ECO:0000256" key="4">
    <source>
        <dbReference type="ARBA" id="ARBA00022490"/>
    </source>
</evidence>
<evidence type="ECO:0000259" key="8">
    <source>
        <dbReference type="Pfam" id="PF01138"/>
    </source>
</evidence>
<dbReference type="PANTHER" id="PTHR11953:SF0">
    <property type="entry name" value="EXOSOME COMPLEX COMPONENT RRP41"/>
    <property type="match status" value="1"/>
</dbReference>
<comment type="caution">
    <text evidence="10">The sequence shown here is derived from an EMBL/GenBank/DDBJ whole genome shotgun (WGS) entry which is preliminary data.</text>
</comment>
<dbReference type="RefSeq" id="XP_041285840.1">
    <property type="nucleotide sequence ID" value="XM_041439165.1"/>
</dbReference>
<evidence type="ECO:0000259" key="9">
    <source>
        <dbReference type="Pfam" id="PF03725"/>
    </source>
</evidence>
<dbReference type="GeneID" id="64701424"/>
<feature type="domain" description="Exoribonuclease phosphorolytic" evidence="9">
    <location>
        <begin position="157"/>
        <end position="220"/>
    </location>
</feature>
<organism evidence="10 11">
    <name type="scientific">Suillus discolor</name>
    <dbReference type="NCBI Taxonomy" id="1912936"/>
    <lineage>
        <taxon>Eukaryota</taxon>
        <taxon>Fungi</taxon>
        <taxon>Dikarya</taxon>
        <taxon>Basidiomycota</taxon>
        <taxon>Agaricomycotina</taxon>
        <taxon>Agaricomycetes</taxon>
        <taxon>Agaricomycetidae</taxon>
        <taxon>Boletales</taxon>
        <taxon>Suillineae</taxon>
        <taxon>Suillaceae</taxon>
        <taxon>Suillus</taxon>
    </lineage>
</organism>
<keyword evidence="5" id="KW-0271">Exosome</keyword>
<dbReference type="InterPro" id="IPR015847">
    <property type="entry name" value="ExoRNase_PH_dom2"/>
</dbReference>
<evidence type="ECO:0000256" key="1">
    <source>
        <dbReference type="ARBA" id="ARBA00004496"/>
    </source>
</evidence>
<evidence type="ECO:0000256" key="5">
    <source>
        <dbReference type="ARBA" id="ARBA00022835"/>
    </source>
</evidence>
<dbReference type="CDD" id="cd11370">
    <property type="entry name" value="RNase_PH_RRP41"/>
    <property type="match status" value="1"/>
</dbReference>
<evidence type="ECO:0000256" key="2">
    <source>
        <dbReference type="ARBA" id="ARBA00004604"/>
    </source>
</evidence>
<dbReference type="EMBL" id="JABBWM010000113">
    <property type="protein sequence ID" value="KAG2089249.1"/>
    <property type="molecule type" value="Genomic_DNA"/>
</dbReference>
<dbReference type="GO" id="GO:0003723">
    <property type="term" value="F:RNA binding"/>
    <property type="evidence" value="ECO:0007669"/>
    <property type="project" value="TreeGrafter"/>
</dbReference>
<dbReference type="Pfam" id="PF03725">
    <property type="entry name" value="RNase_PH_C"/>
    <property type="match status" value="1"/>
</dbReference>
<proteinExistence type="inferred from homology"/>
<evidence type="ECO:0000313" key="11">
    <source>
        <dbReference type="Proteomes" id="UP000823399"/>
    </source>
</evidence>
<dbReference type="GO" id="GO:0071028">
    <property type="term" value="P:nuclear mRNA surveillance"/>
    <property type="evidence" value="ECO:0007669"/>
    <property type="project" value="TreeGrafter"/>
</dbReference>
<keyword evidence="11" id="KW-1185">Reference proteome</keyword>
<evidence type="ECO:0000256" key="6">
    <source>
        <dbReference type="ARBA" id="ARBA00063066"/>
    </source>
</evidence>
<dbReference type="SUPFAM" id="SSF54211">
    <property type="entry name" value="Ribosomal protein S5 domain 2-like"/>
    <property type="match status" value="1"/>
</dbReference>
<evidence type="ECO:0000256" key="3">
    <source>
        <dbReference type="ARBA" id="ARBA00006678"/>
    </source>
</evidence>
<evidence type="ECO:0000256" key="7">
    <source>
        <dbReference type="ARBA" id="ARBA00077929"/>
    </source>
</evidence>
<dbReference type="AlphaFoldDB" id="A0A9P7EUG5"/>
<dbReference type="InterPro" id="IPR050080">
    <property type="entry name" value="RNase_PH"/>
</dbReference>
<dbReference type="SUPFAM" id="SSF55666">
    <property type="entry name" value="Ribonuclease PH domain 2-like"/>
    <property type="match status" value="1"/>
</dbReference>
<feature type="domain" description="Exoribonuclease phosphorolytic" evidence="8">
    <location>
        <begin position="22"/>
        <end position="154"/>
    </location>
</feature>
<dbReference type="InterPro" id="IPR036345">
    <property type="entry name" value="ExoRNase_PH_dom2_sf"/>
</dbReference>
<dbReference type="OrthoDB" id="437922at2759"/>